<dbReference type="GO" id="GO:0006427">
    <property type="term" value="P:histidyl-tRNA aminoacylation"/>
    <property type="evidence" value="ECO:0007669"/>
    <property type="project" value="TreeGrafter"/>
</dbReference>
<evidence type="ECO:0000256" key="1">
    <source>
        <dbReference type="ARBA" id="ARBA00004496"/>
    </source>
</evidence>
<sequence>MRDLLPEETRRRRALARGILDHFALHGYDLVTSPAFELAEVLEKGLGALDPGDVLRFVEPESGEVCALRPDMTPQIARMVATRLAAEPRPIRLCYEGTIVRRRQGRAKKHRQIPQAGVELYGAPSPEGDLEALRLLASVTRVVGLGSFVIDLGHALIARALIDAVPSPLDVEVTDALAQKDASRLVVLLSGREAAAVPRRVAEALVALPELAGGAEDRPGEEILARAEKLFAGTGAEGPLRELRALWETARRPRTAPAGAPSDGLADVLRLDLGEVRGFAYYTGPIFHVLAPGPGEPIGAGGRYDDLLGRFGLPMQAVGFGLHLDAIARAREASGVRDERPIRVLVAADPPGEALVLALRARGIAAARGQGPDVLRYAQAHHYSHVVVEGSEGAVRIVPTDEPEAAVEVAADTGAERIAETVGFPAAGARARGG</sequence>
<keyword evidence="11" id="KW-0808">Transferase</keyword>
<organism evidence="11 12">
    <name type="scientific">Polyangium spumosum</name>
    <dbReference type="NCBI Taxonomy" id="889282"/>
    <lineage>
        <taxon>Bacteria</taxon>
        <taxon>Pseudomonadati</taxon>
        <taxon>Myxococcota</taxon>
        <taxon>Polyangia</taxon>
        <taxon>Polyangiales</taxon>
        <taxon>Polyangiaceae</taxon>
        <taxon>Polyangium</taxon>
    </lineage>
</organism>
<evidence type="ECO:0000256" key="6">
    <source>
        <dbReference type="ARBA" id="ARBA00020397"/>
    </source>
</evidence>
<gene>
    <name evidence="9" type="primary">hisZ</name>
    <name evidence="11" type="ORF">GF068_19360</name>
</gene>
<dbReference type="HAMAP" id="MF_00125">
    <property type="entry name" value="HisZ"/>
    <property type="match status" value="1"/>
</dbReference>
<accession>A0A6N7PUG3</accession>
<evidence type="ECO:0000256" key="8">
    <source>
        <dbReference type="ARBA" id="ARBA00025246"/>
    </source>
</evidence>
<reference evidence="11 12" key="1">
    <citation type="submission" date="2019-10" db="EMBL/GenBank/DDBJ databases">
        <title>A soil myxobacterium in the family Polyangiaceae.</title>
        <authorList>
            <person name="Li Y."/>
            <person name="Wang J."/>
        </authorList>
    </citation>
    <scope>NUCLEOTIDE SEQUENCE [LARGE SCALE GENOMIC DNA]</scope>
    <source>
        <strain evidence="11 12">DSM 14734</strain>
    </source>
</reference>
<keyword evidence="9" id="KW-0028">Amino-acid biosynthesis</keyword>
<dbReference type="InterPro" id="IPR006195">
    <property type="entry name" value="aa-tRNA-synth_II"/>
</dbReference>
<protein>
    <recommendedName>
        <fullName evidence="6 9">ATP phosphoribosyltransferase regulatory subunit</fullName>
    </recommendedName>
</protein>
<dbReference type="InterPro" id="IPR045864">
    <property type="entry name" value="aa-tRNA-synth_II/BPL/LPL"/>
</dbReference>
<keyword evidence="11" id="KW-0328">Glycosyltransferase</keyword>
<dbReference type="PROSITE" id="PS50862">
    <property type="entry name" value="AA_TRNA_LIGASE_II"/>
    <property type="match status" value="1"/>
</dbReference>
<dbReference type="AlphaFoldDB" id="A0A6N7PUG3"/>
<dbReference type="Pfam" id="PF13393">
    <property type="entry name" value="tRNA-synt_His"/>
    <property type="match status" value="1"/>
</dbReference>
<dbReference type="SUPFAM" id="SSF55681">
    <property type="entry name" value="Class II aaRS and biotin synthetases"/>
    <property type="match status" value="1"/>
</dbReference>
<keyword evidence="9" id="KW-0368">Histidine biosynthesis</keyword>
<comment type="function">
    <text evidence="8 9">Required for the first step of histidine biosynthesis. May allow the feedback regulation of ATP phosphoribosyltransferase activity by histidine.</text>
</comment>
<proteinExistence type="inferred from homology"/>
<comment type="pathway">
    <text evidence="2 9">Amino-acid biosynthesis; L-histidine biosynthesis; L-histidine from 5-phospho-alpha-D-ribose 1-diphosphate: step 1/9.</text>
</comment>
<dbReference type="GO" id="GO:0000105">
    <property type="term" value="P:L-histidine biosynthetic process"/>
    <property type="evidence" value="ECO:0007669"/>
    <property type="project" value="UniProtKB-UniRule"/>
</dbReference>
<dbReference type="PANTHER" id="PTHR43707">
    <property type="entry name" value="HISTIDYL-TRNA SYNTHETASE"/>
    <property type="match status" value="1"/>
</dbReference>
<dbReference type="EMBL" id="WJIE01000005">
    <property type="protein sequence ID" value="MRG94060.1"/>
    <property type="molecule type" value="Genomic_DNA"/>
</dbReference>
<dbReference type="Proteomes" id="UP000440224">
    <property type="component" value="Unassembled WGS sequence"/>
</dbReference>
<evidence type="ECO:0000256" key="4">
    <source>
        <dbReference type="ARBA" id="ARBA00011496"/>
    </source>
</evidence>
<evidence type="ECO:0000313" key="12">
    <source>
        <dbReference type="Proteomes" id="UP000440224"/>
    </source>
</evidence>
<comment type="similarity">
    <text evidence="3 9">Belongs to the class-II aminoacyl-tRNA synthetase family. HisZ subfamily.</text>
</comment>
<dbReference type="InterPro" id="IPR004516">
    <property type="entry name" value="HisRS/HisZ"/>
</dbReference>
<evidence type="ECO:0000313" key="11">
    <source>
        <dbReference type="EMBL" id="MRG94060.1"/>
    </source>
</evidence>
<dbReference type="InterPro" id="IPR004517">
    <property type="entry name" value="HisZ"/>
</dbReference>
<feature type="domain" description="Aminoacyl-transfer RNA synthetases class-II family profile" evidence="10">
    <location>
        <begin position="1"/>
        <end position="341"/>
    </location>
</feature>
<dbReference type="InterPro" id="IPR041715">
    <property type="entry name" value="HisRS-like_core"/>
</dbReference>
<comment type="caution">
    <text evidence="11">The sequence shown here is derived from an EMBL/GenBank/DDBJ whole genome shotgun (WGS) entry which is preliminary data.</text>
</comment>
<keyword evidence="12" id="KW-1185">Reference proteome</keyword>
<comment type="subcellular location">
    <subcellularLocation>
        <location evidence="1 9">Cytoplasm</location>
    </subcellularLocation>
</comment>
<dbReference type="GO" id="GO:0016757">
    <property type="term" value="F:glycosyltransferase activity"/>
    <property type="evidence" value="ECO:0007669"/>
    <property type="project" value="UniProtKB-KW"/>
</dbReference>
<comment type="subunit">
    <text evidence="5">Homodimer.</text>
</comment>
<evidence type="ECO:0000256" key="5">
    <source>
        <dbReference type="ARBA" id="ARBA00011738"/>
    </source>
</evidence>
<dbReference type="GO" id="GO:0005737">
    <property type="term" value="C:cytoplasm"/>
    <property type="evidence" value="ECO:0007669"/>
    <property type="project" value="UniProtKB-SubCell"/>
</dbReference>
<keyword evidence="7 9" id="KW-0963">Cytoplasm</keyword>
<dbReference type="OrthoDB" id="9800814at2"/>
<evidence type="ECO:0000256" key="9">
    <source>
        <dbReference type="HAMAP-Rule" id="MF_00125"/>
    </source>
</evidence>
<dbReference type="RefSeq" id="WP_153820891.1">
    <property type="nucleotide sequence ID" value="NZ_WJIE01000005.1"/>
</dbReference>
<comment type="miscellaneous">
    <text evidence="9">This function is generally fulfilled by the C-terminal part of HisG, which is missing in some bacteria such as this one.</text>
</comment>
<evidence type="ECO:0000256" key="7">
    <source>
        <dbReference type="ARBA" id="ARBA00022490"/>
    </source>
</evidence>
<dbReference type="GO" id="GO:0004821">
    <property type="term" value="F:histidine-tRNA ligase activity"/>
    <property type="evidence" value="ECO:0007669"/>
    <property type="project" value="TreeGrafter"/>
</dbReference>
<evidence type="ECO:0000256" key="2">
    <source>
        <dbReference type="ARBA" id="ARBA00004667"/>
    </source>
</evidence>
<evidence type="ECO:0000256" key="3">
    <source>
        <dbReference type="ARBA" id="ARBA00005539"/>
    </source>
</evidence>
<comment type="subunit">
    <text evidence="4 9">Heteromultimer composed of HisG and HisZ subunits.</text>
</comment>
<dbReference type="PANTHER" id="PTHR43707:SF1">
    <property type="entry name" value="HISTIDINE--TRNA LIGASE, MITOCHONDRIAL-RELATED"/>
    <property type="match status" value="1"/>
</dbReference>
<dbReference type="UniPathway" id="UPA00031">
    <property type="reaction ID" value="UER00006"/>
</dbReference>
<name>A0A6N7PUG3_9BACT</name>
<dbReference type="CDD" id="cd00773">
    <property type="entry name" value="HisRS-like_core"/>
    <property type="match status" value="1"/>
</dbReference>
<dbReference type="Gene3D" id="3.30.930.10">
    <property type="entry name" value="Bira Bifunctional Protein, Domain 2"/>
    <property type="match status" value="1"/>
</dbReference>
<evidence type="ECO:0000259" key="10">
    <source>
        <dbReference type="PROSITE" id="PS50862"/>
    </source>
</evidence>